<proteinExistence type="predicted"/>
<sequence>VQDGFEKTRPSGGRPAVELQPPPPPPPPAPEEKPVEKKAAAPKKGWWDKAVDKGKDLAGDVKDTAVDVKNKVVEEGKDLAGDVKDTAIEVKDKVVEEGGNAVDALKGKVEEWKESVDYKKSIDNLGPGDTYSLHVAGDVSIETGKAYGKADLECTRNDKGEYIVSADGELGAGLYGMVGGSAGAKAKVEGEATAGVGAKVEMKFASAEEAKRAMDTLVRSTTPGGALLGPPSTKDLEFSMKHVSAVEVRGAAAAKLAGEAGVGVRGAADVGAFAEAGVELQVSARIEFDANRKPSLVIKEELSGNVTAGAEAGLPGGQTKSGVQTGSVLGQELSGSLKGSLTIETKVDMPGNVDPLKLVQDPVGALADVGKQQLRSLETTATVKVQAEGTAGSVAKGGVEGTFVLKTNAGEKLDAKVLDAALHGEFRKAAAASAGSTQVEATVQEYKSVGVSAAPELKFMGFGVKGEFAATTRDVSDTPLFSFKGSAKDAATAIGGWGTGSGKALGGAVALSSSGTAGLSEAPSSASLNKQLSTGRYAGGVRA</sequence>
<feature type="compositionally biased region" description="Basic and acidic residues" evidence="1">
    <location>
        <begin position="30"/>
        <end position="49"/>
    </location>
</feature>
<evidence type="ECO:0000256" key="1">
    <source>
        <dbReference type="SAM" id="MobiDB-lite"/>
    </source>
</evidence>
<feature type="region of interest" description="Disordered" evidence="1">
    <location>
        <begin position="1"/>
        <end position="49"/>
    </location>
</feature>
<gene>
    <name evidence="2" type="ORF">D7X32_37125</name>
</gene>
<reference evidence="3" key="1">
    <citation type="submission" date="2018-09" db="EMBL/GenBank/DDBJ databases">
        <authorList>
            <person name="Livingstone P.G."/>
            <person name="Whitworth D.E."/>
        </authorList>
    </citation>
    <scope>NUCLEOTIDE SEQUENCE [LARGE SCALE GENOMIC DNA]</scope>
    <source>
        <strain evidence="3">CA043D</strain>
    </source>
</reference>
<feature type="non-terminal residue" evidence="2">
    <location>
        <position position="1"/>
    </location>
</feature>
<evidence type="ECO:0000313" key="3">
    <source>
        <dbReference type="Proteomes" id="UP000268313"/>
    </source>
</evidence>
<dbReference type="OrthoDB" id="9927164at2"/>
<name>A0A3A8JK65_9BACT</name>
<dbReference type="Proteomes" id="UP000268313">
    <property type="component" value="Unassembled WGS sequence"/>
</dbReference>
<protein>
    <submittedName>
        <fullName evidence="2">YtxH domain-containing protein</fullName>
    </submittedName>
</protein>
<keyword evidence="3" id="KW-1185">Reference proteome</keyword>
<comment type="caution">
    <text evidence="2">The sequence shown here is derived from an EMBL/GenBank/DDBJ whole genome shotgun (WGS) entry which is preliminary data.</text>
</comment>
<accession>A0A3A8JK65</accession>
<evidence type="ECO:0000313" key="2">
    <source>
        <dbReference type="EMBL" id="RKG96099.1"/>
    </source>
</evidence>
<dbReference type="AlphaFoldDB" id="A0A3A8JK65"/>
<dbReference type="EMBL" id="RAWE01000228">
    <property type="protein sequence ID" value="RKG96099.1"/>
    <property type="molecule type" value="Genomic_DNA"/>
</dbReference>
<organism evidence="2 3">
    <name type="scientific">Corallococcus carmarthensis</name>
    <dbReference type="NCBI Taxonomy" id="2316728"/>
    <lineage>
        <taxon>Bacteria</taxon>
        <taxon>Pseudomonadati</taxon>
        <taxon>Myxococcota</taxon>
        <taxon>Myxococcia</taxon>
        <taxon>Myxococcales</taxon>
        <taxon>Cystobacterineae</taxon>
        <taxon>Myxococcaceae</taxon>
        <taxon>Corallococcus</taxon>
    </lineage>
</organism>
<feature type="compositionally biased region" description="Pro residues" evidence="1">
    <location>
        <begin position="20"/>
        <end position="29"/>
    </location>
</feature>